<evidence type="ECO:0000256" key="3">
    <source>
        <dbReference type="ARBA" id="ARBA00022692"/>
    </source>
</evidence>
<keyword evidence="5 6" id="KW-0472">Membrane</keyword>
<evidence type="ECO:0000259" key="9">
    <source>
        <dbReference type="PROSITE" id="PS50922"/>
    </source>
</evidence>
<feature type="domain" description="TLC" evidence="9">
    <location>
        <begin position="120"/>
        <end position="334"/>
    </location>
</feature>
<feature type="compositionally biased region" description="Acidic residues" evidence="7">
    <location>
        <begin position="342"/>
        <end position="365"/>
    </location>
</feature>
<dbReference type="Pfam" id="PF03798">
    <property type="entry name" value="TRAM_LAG1_CLN8"/>
    <property type="match status" value="1"/>
</dbReference>
<keyword evidence="11" id="KW-1185">Reference proteome</keyword>
<dbReference type="InterPro" id="IPR006634">
    <property type="entry name" value="TLC-dom"/>
</dbReference>
<dbReference type="EMBL" id="KV425882">
    <property type="protein sequence ID" value="KZW03752.1"/>
    <property type="molecule type" value="Genomic_DNA"/>
</dbReference>
<comment type="subcellular location">
    <subcellularLocation>
        <location evidence="1">Membrane</location>
        <topology evidence="1">Multi-pass membrane protein</topology>
    </subcellularLocation>
</comment>
<feature type="transmembrane region" description="Helical" evidence="8">
    <location>
        <begin position="302"/>
        <end position="330"/>
    </location>
</feature>
<dbReference type="InterPro" id="IPR016439">
    <property type="entry name" value="Lag1/Lac1-like"/>
</dbReference>
<feature type="compositionally biased region" description="Polar residues" evidence="7">
    <location>
        <begin position="93"/>
        <end position="102"/>
    </location>
</feature>
<name>A0A165QKI8_EXIGL</name>
<evidence type="ECO:0000256" key="8">
    <source>
        <dbReference type="SAM" id="Phobius"/>
    </source>
</evidence>
<dbReference type="PANTHER" id="PTHR12560">
    <property type="entry name" value="LONGEVITY ASSURANCE FACTOR 1 LAG1"/>
    <property type="match status" value="1"/>
</dbReference>
<protein>
    <submittedName>
        <fullName evidence="10">Longevity assurance proteins LAG1/LAC1</fullName>
    </submittedName>
</protein>
<sequence>MNREQAPAWLPTYLVPFFTLSYPVDTPAKPDSFPNSNYYVNGPLDLCFIVMWIGALALIRDGLRLKVFEPFAREWHLRAERNAAARRAKRNATKSTGTSEKSSPAYKTIRQSKQDVIRERNVMRFGEQSYQWIYFVVYWSYGAYLHFNFPHSPWRLEYLWIDYPFYPSAGCVKFYYLSQLGYWIHSVLVLNAEAHRKDHVQMMTHHVVTITLIMGSYFANDTRIGCLILFLMDWCDIWLAFAKMLRYLGFTSLCDVVFGFFMISWVATRQIGYFIVLWSVFNAQKYRKYGWIPEKGHYLIPITYWPFMIFLATLGVMMCIWSSIMFSIAYNVARGKPAEDTRSDDELDAAGTPETDDSDDDDDDHDGVGDTVSVVEPVSLPKKDS</sequence>
<dbReference type="FunCoup" id="A0A165QKI8">
    <property type="interactions" value="279"/>
</dbReference>
<evidence type="ECO:0000313" key="10">
    <source>
        <dbReference type="EMBL" id="KZW03752.1"/>
    </source>
</evidence>
<evidence type="ECO:0000256" key="6">
    <source>
        <dbReference type="PROSITE-ProRule" id="PRU00205"/>
    </source>
</evidence>
<evidence type="ECO:0000313" key="11">
    <source>
        <dbReference type="Proteomes" id="UP000077266"/>
    </source>
</evidence>
<gene>
    <name evidence="10" type="ORF">EXIGLDRAFT_737645</name>
</gene>
<feature type="region of interest" description="Disordered" evidence="7">
    <location>
        <begin position="337"/>
        <end position="385"/>
    </location>
</feature>
<reference evidence="10 11" key="1">
    <citation type="journal article" date="2016" name="Mol. Biol. Evol.">
        <title>Comparative Genomics of Early-Diverging Mushroom-Forming Fungi Provides Insights into the Origins of Lignocellulose Decay Capabilities.</title>
        <authorList>
            <person name="Nagy L.G."/>
            <person name="Riley R."/>
            <person name="Tritt A."/>
            <person name="Adam C."/>
            <person name="Daum C."/>
            <person name="Floudas D."/>
            <person name="Sun H."/>
            <person name="Yadav J.S."/>
            <person name="Pangilinan J."/>
            <person name="Larsson K.H."/>
            <person name="Matsuura K."/>
            <person name="Barry K."/>
            <person name="Labutti K."/>
            <person name="Kuo R."/>
            <person name="Ohm R.A."/>
            <person name="Bhattacharya S.S."/>
            <person name="Shirouzu T."/>
            <person name="Yoshinaga Y."/>
            <person name="Martin F.M."/>
            <person name="Grigoriev I.V."/>
            <person name="Hibbett D.S."/>
        </authorList>
    </citation>
    <scope>NUCLEOTIDE SEQUENCE [LARGE SCALE GENOMIC DNA]</scope>
    <source>
        <strain evidence="10 11">HHB12029</strain>
    </source>
</reference>
<evidence type="ECO:0000256" key="5">
    <source>
        <dbReference type="ARBA" id="ARBA00023136"/>
    </source>
</evidence>
<dbReference type="SMART" id="SM00724">
    <property type="entry name" value="TLC"/>
    <property type="match status" value="1"/>
</dbReference>
<accession>A0A165QKI8</accession>
<evidence type="ECO:0000256" key="2">
    <source>
        <dbReference type="ARBA" id="ARBA00009808"/>
    </source>
</evidence>
<organism evidence="10 11">
    <name type="scientific">Exidia glandulosa HHB12029</name>
    <dbReference type="NCBI Taxonomy" id="1314781"/>
    <lineage>
        <taxon>Eukaryota</taxon>
        <taxon>Fungi</taxon>
        <taxon>Dikarya</taxon>
        <taxon>Basidiomycota</taxon>
        <taxon>Agaricomycotina</taxon>
        <taxon>Agaricomycetes</taxon>
        <taxon>Auriculariales</taxon>
        <taxon>Exidiaceae</taxon>
        <taxon>Exidia</taxon>
    </lineage>
</organism>
<dbReference type="PIRSF" id="PIRSF005225">
    <property type="entry name" value="LAG1_LAC1"/>
    <property type="match status" value="1"/>
</dbReference>
<evidence type="ECO:0000256" key="7">
    <source>
        <dbReference type="SAM" id="MobiDB-lite"/>
    </source>
</evidence>
<dbReference type="PANTHER" id="PTHR12560:SF0">
    <property type="entry name" value="LD18904P"/>
    <property type="match status" value="1"/>
</dbReference>
<feature type="transmembrane region" description="Helical" evidence="8">
    <location>
        <begin position="38"/>
        <end position="59"/>
    </location>
</feature>
<feature type="transmembrane region" description="Helical" evidence="8">
    <location>
        <begin position="132"/>
        <end position="149"/>
    </location>
</feature>
<keyword evidence="3 6" id="KW-0812">Transmembrane</keyword>
<dbReference type="GO" id="GO:0016020">
    <property type="term" value="C:membrane"/>
    <property type="evidence" value="ECO:0007669"/>
    <property type="project" value="UniProtKB-SubCell"/>
</dbReference>
<evidence type="ECO:0000256" key="4">
    <source>
        <dbReference type="ARBA" id="ARBA00022989"/>
    </source>
</evidence>
<dbReference type="InParanoid" id="A0A165QKI8"/>
<dbReference type="Proteomes" id="UP000077266">
    <property type="component" value="Unassembled WGS sequence"/>
</dbReference>
<feature type="transmembrane region" description="Helical" evidence="8">
    <location>
        <begin position="257"/>
        <end position="281"/>
    </location>
</feature>
<dbReference type="PROSITE" id="PS50922">
    <property type="entry name" value="TLC"/>
    <property type="match status" value="1"/>
</dbReference>
<feature type="transmembrane region" description="Helical" evidence="8">
    <location>
        <begin position="224"/>
        <end position="245"/>
    </location>
</feature>
<keyword evidence="4 8" id="KW-1133">Transmembrane helix</keyword>
<dbReference type="STRING" id="1314781.A0A165QKI8"/>
<dbReference type="AlphaFoldDB" id="A0A165QKI8"/>
<dbReference type="GO" id="GO:0050291">
    <property type="term" value="F:sphingosine N-acyltransferase activity"/>
    <property type="evidence" value="ECO:0007669"/>
    <property type="project" value="InterPro"/>
</dbReference>
<dbReference type="OrthoDB" id="537032at2759"/>
<proteinExistence type="inferred from homology"/>
<dbReference type="GO" id="GO:0046513">
    <property type="term" value="P:ceramide biosynthetic process"/>
    <property type="evidence" value="ECO:0007669"/>
    <property type="project" value="InterPro"/>
</dbReference>
<comment type="similarity">
    <text evidence="2">Belongs to the sphingosine N-acyltransferase family.</text>
</comment>
<feature type="region of interest" description="Disordered" evidence="7">
    <location>
        <begin position="86"/>
        <end position="106"/>
    </location>
</feature>
<evidence type="ECO:0000256" key="1">
    <source>
        <dbReference type="ARBA" id="ARBA00004141"/>
    </source>
</evidence>